<name>A0A438H451_VITVI</name>
<accession>A0A438H451</accession>
<organism evidence="1 2">
    <name type="scientific">Vitis vinifera</name>
    <name type="common">Grape</name>
    <dbReference type="NCBI Taxonomy" id="29760"/>
    <lineage>
        <taxon>Eukaryota</taxon>
        <taxon>Viridiplantae</taxon>
        <taxon>Streptophyta</taxon>
        <taxon>Embryophyta</taxon>
        <taxon>Tracheophyta</taxon>
        <taxon>Spermatophyta</taxon>
        <taxon>Magnoliopsida</taxon>
        <taxon>eudicotyledons</taxon>
        <taxon>Gunneridae</taxon>
        <taxon>Pentapetalae</taxon>
        <taxon>rosids</taxon>
        <taxon>Vitales</taxon>
        <taxon>Vitaceae</taxon>
        <taxon>Viteae</taxon>
        <taxon>Vitis</taxon>
    </lineage>
</organism>
<dbReference type="Proteomes" id="UP000288805">
    <property type="component" value="Unassembled WGS sequence"/>
</dbReference>
<reference evidence="1 2" key="1">
    <citation type="journal article" date="2018" name="PLoS Genet.">
        <title>Population sequencing reveals clonal diversity and ancestral inbreeding in the grapevine cultivar Chardonnay.</title>
        <authorList>
            <person name="Roach M.J."/>
            <person name="Johnson D.L."/>
            <person name="Bohlmann J."/>
            <person name="van Vuuren H.J."/>
            <person name="Jones S.J."/>
            <person name="Pretorius I.S."/>
            <person name="Schmidt S.A."/>
            <person name="Borneman A.R."/>
        </authorList>
    </citation>
    <scope>NUCLEOTIDE SEQUENCE [LARGE SCALE GENOMIC DNA]</scope>
    <source>
        <strain evidence="2">cv. Chardonnay</strain>
        <tissue evidence="1">Leaf</tissue>
    </source>
</reference>
<dbReference type="EMBL" id="QGNW01000286">
    <property type="protein sequence ID" value="RVW79061.1"/>
    <property type="molecule type" value="Genomic_DNA"/>
</dbReference>
<evidence type="ECO:0000313" key="2">
    <source>
        <dbReference type="Proteomes" id="UP000288805"/>
    </source>
</evidence>
<proteinExistence type="predicted"/>
<evidence type="ECO:0008006" key="3">
    <source>
        <dbReference type="Google" id="ProtNLM"/>
    </source>
</evidence>
<protein>
    <recommendedName>
        <fullName evidence="3">Retrovirus-related Pol polyprotein from transposon RE1</fullName>
    </recommendedName>
</protein>
<comment type="caution">
    <text evidence="1">The sequence shown here is derived from an EMBL/GenBank/DDBJ whole genome shotgun (WGS) entry which is preliminary data.</text>
</comment>
<evidence type="ECO:0000313" key="1">
    <source>
        <dbReference type="EMBL" id="RVW79061.1"/>
    </source>
</evidence>
<sequence length="385" mass="42933">MDESFQPTSFSTSSSNNYKTTVCMATPDIMIDPSWYADSGATNHVTVEMNNLSLKKPYEGHEKLMIGNETKTATPLELIHSDIWGASLVNSTTRYRYYIHFLDDYTRVFNIVHNICLGDAIVARDMIRPSADLLPVASGIQSGLPQPTQSPLLDVHTSPTSQPFMSLSAHAPTPCHPMIIGAKADIFKPKVYVSVKHPLSFSLGPIEPMCVKQTLVDPNWKRAIEEEYKALRRNRTWELSRASQSGLPRIQTQVQALRTLRLGLEFESWGGHSAPRAWFDRLKDALLLWGFQDSKSDVSLFLYKTKGILLMLLDLGSLLCFLGIEAFRDETCLYLSQSKYIADLLQKTNIDAAKPLPTPAISGKVLSKPDPMDNPAIYRSIVGAL</sequence>
<gene>
    <name evidence="1" type="ORF">CK203_048212</name>
</gene>
<dbReference type="AlphaFoldDB" id="A0A438H451"/>